<dbReference type="GO" id="GO:0016787">
    <property type="term" value="F:hydrolase activity"/>
    <property type="evidence" value="ECO:0007669"/>
    <property type="project" value="UniProtKB-KW"/>
</dbReference>
<dbReference type="NCBIfam" id="TIGR00051">
    <property type="entry name" value="YbgC/FadM family acyl-CoA thioesterase"/>
    <property type="match status" value="1"/>
</dbReference>
<reference evidence="3 4" key="1">
    <citation type="submission" date="2024-05" db="EMBL/GenBank/DDBJ databases">
        <title>Sphingomonas sp. HF-S3 16S ribosomal RNA gene Genome sequencing and assembly.</title>
        <authorList>
            <person name="Lee H."/>
        </authorList>
    </citation>
    <scope>NUCLEOTIDE SEQUENCE [LARGE SCALE GENOMIC DNA]</scope>
    <source>
        <strain evidence="3 4">HF-S3</strain>
    </source>
</reference>
<dbReference type="PANTHER" id="PTHR31793">
    <property type="entry name" value="4-HYDROXYBENZOYL-COA THIOESTERASE FAMILY MEMBER"/>
    <property type="match status" value="1"/>
</dbReference>
<gene>
    <name evidence="3" type="ORF">TPR58_01205</name>
</gene>
<keyword evidence="2 3" id="KW-0378">Hydrolase</keyword>
<dbReference type="SUPFAM" id="SSF54637">
    <property type="entry name" value="Thioesterase/thiol ester dehydrase-isomerase"/>
    <property type="match status" value="1"/>
</dbReference>
<dbReference type="Pfam" id="PF13279">
    <property type="entry name" value="4HBT_2"/>
    <property type="match status" value="1"/>
</dbReference>
<comment type="similarity">
    <text evidence="1">Belongs to the 4-hydroxybenzoyl-CoA thioesterase family.</text>
</comment>
<dbReference type="InterPro" id="IPR006684">
    <property type="entry name" value="YbgC/YbaW"/>
</dbReference>
<sequence length="138" mass="15742">MPSTDFSTRFRVRYSEIDGQKIVFNSRYLEYADVVLGDFWRWTGLEEIGADWLDAEFNIVRATLNYRQPFRFGDTVEGRARIDRVGNSSLTHTVELLHAETGELHATIEIVSVHVDLATRKSVAIPDSVRGRLEALVN</sequence>
<proteinExistence type="inferred from homology"/>
<dbReference type="EC" id="3.1.2.-" evidence="3"/>
<comment type="caution">
    <text evidence="3">The sequence shown here is derived from an EMBL/GenBank/DDBJ whole genome shotgun (WGS) entry which is preliminary data.</text>
</comment>
<organism evidence="3 4">
    <name type="scientific">Sphingomonas rustica</name>
    <dbReference type="NCBI Taxonomy" id="3103142"/>
    <lineage>
        <taxon>Bacteria</taxon>
        <taxon>Pseudomonadati</taxon>
        <taxon>Pseudomonadota</taxon>
        <taxon>Alphaproteobacteria</taxon>
        <taxon>Sphingomonadales</taxon>
        <taxon>Sphingomonadaceae</taxon>
        <taxon>Sphingomonas</taxon>
    </lineage>
</organism>
<evidence type="ECO:0000256" key="2">
    <source>
        <dbReference type="ARBA" id="ARBA00022801"/>
    </source>
</evidence>
<dbReference type="RefSeq" id="WP_346244771.1">
    <property type="nucleotide sequence ID" value="NZ_JBDIZK010000001.1"/>
</dbReference>
<dbReference type="CDD" id="cd00586">
    <property type="entry name" value="4HBT"/>
    <property type="match status" value="1"/>
</dbReference>
<evidence type="ECO:0000313" key="3">
    <source>
        <dbReference type="EMBL" id="MEN3745766.1"/>
    </source>
</evidence>
<accession>A0ABV0B5E2</accession>
<name>A0ABV0B5E2_9SPHN</name>
<keyword evidence="4" id="KW-1185">Reference proteome</keyword>
<protein>
    <submittedName>
        <fullName evidence="3">Thioesterase family protein</fullName>
        <ecNumber evidence="3">3.1.2.-</ecNumber>
    </submittedName>
</protein>
<dbReference type="EMBL" id="JBDIZK010000001">
    <property type="protein sequence ID" value="MEN3745766.1"/>
    <property type="molecule type" value="Genomic_DNA"/>
</dbReference>
<dbReference type="Gene3D" id="3.10.129.10">
    <property type="entry name" value="Hotdog Thioesterase"/>
    <property type="match status" value="1"/>
</dbReference>
<dbReference type="InterPro" id="IPR029069">
    <property type="entry name" value="HotDog_dom_sf"/>
</dbReference>
<dbReference type="InterPro" id="IPR050563">
    <property type="entry name" value="4-hydroxybenzoyl-CoA_TE"/>
</dbReference>
<evidence type="ECO:0000256" key="1">
    <source>
        <dbReference type="ARBA" id="ARBA00005953"/>
    </source>
</evidence>
<evidence type="ECO:0000313" key="4">
    <source>
        <dbReference type="Proteomes" id="UP001427805"/>
    </source>
</evidence>
<dbReference type="Proteomes" id="UP001427805">
    <property type="component" value="Unassembled WGS sequence"/>
</dbReference>
<dbReference type="PANTHER" id="PTHR31793:SF27">
    <property type="entry name" value="NOVEL THIOESTERASE SUPERFAMILY DOMAIN AND SAPOSIN A-TYPE DOMAIN CONTAINING PROTEIN (0610012H03RIK)"/>
    <property type="match status" value="1"/>
</dbReference>